<keyword evidence="10" id="KW-0614">Plasmid</keyword>
<evidence type="ECO:0000256" key="8">
    <source>
        <dbReference type="RuleBase" id="RU003960"/>
    </source>
</evidence>
<dbReference type="InterPro" id="IPR050161">
    <property type="entry name" value="Siro_Cobalamin_biosynth"/>
</dbReference>
<dbReference type="InterPro" id="IPR014777">
    <property type="entry name" value="4pyrrole_Mease_sub1"/>
</dbReference>
<sequence>MDVLSIAGRTLPDPDATSGFVSLVSAGPGDPGLLTLKAAERLRDADVVLYDALVSQAVLDHSGPQAERIAVGKRARRPSAKQEFVNELLVEQARSGRRVVRLKSGDAGIFGRLEEEIVALDAAGIGWEIVPGVTSASAAAAVAGLPLTRRLTARRLQYVTAADVTGKLPADLNWAALADPLAVTVVFMGQRTFPAMAAELIARGLPATTPALFAEAVGHPAERLVRTDIAGLATMLETAEITHPALILYGALAPAREPAAGSPVSGQAIADSLKF</sequence>
<dbReference type="EC" id="2.1.1.107" evidence="2"/>
<gene>
    <name evidence="10" type="primary">cobA</name>
    <name evidence="10" type="ORF">MLD63_01140</name>
</gene>
<evidence type="ECO:0000313" key="11">
    <source>
        <dbReference type="Proteomes" id="UP001203945"/>
    </source>
</evidence>
<comment type="similarity">
    <text evidence="1 8">Belongs to the precorrin methyltransferase family.</text>
</comment>
<dbReference type="SUPFAM" id="SSF53790">
    <property type="entry name" value="Tetrapyrrole methylase"/>
    <property type="match status" value="1"/>
</dbReference>
<dbReference type="InterPro" id="IPR014776">
    <property type="entry name" value="4pyrrole_Mease_sub2"/>
</dbReference>
<dbReference type="EMBL" id="JAKZEU010000001">
    <property type="protein sequence ID" value="MCQ0969038.1"/>
    <property type="molecule type" value="Genomic_DNA"/>
</dbReference>
<comment type="pathway">
    <text evidence="7">Porphyrin-containing compound metabolism; siroheme biosynthesis; precorrin-2 from uroporphyrinogen III: step 1/1.</text>
</comment>
<organism evidence="10 11">
    <name type="scientific">Paracoccus albicereus</name>
    <dbReference type="NCBI Taxonomy" id="2922394"/>
    <lineage>
        <taxon>Bacteria</taxon>
        <taxon>Pseudomonadati</taxon>
        <taxon>Pseudomonadota</taxon>
        <taxon>Alphaproteobacteria</taxon>
        <taxon>Rhodobacterales</taxon>
        <taxon>Paracoccaceae</taxon>
        <taxon>Paracoccus</taxon>
    </lineage>
</organism>
<dbReference type="PROSITE" id="PS00839">
    <property type="entry name" value="SUMT_1"/>
    <property type="match status" value="1"/>
</dbReference>
<dbReference type="GO" id="GO:0032259">
    <property type="term" value="P:methylation"/>
    <property type="evidence" value="ECO:0007669"/>
    <property type="project" value="UniProtKB-KW"/>
</dbReference>
<dbReference type="Proteomes" id="UP001203945">
    <property type="component" value="Unassembled WGS sequence"/>
</dbReference>
<feature type="domain" description="Tetrapyrrole methylase" evidence="9">
    <location>
        <begin position="21"/>
        <end position="232"/>
    </location>
</feature>
<keyword evidence="6" id="KW-0627">Porphyrin biosynthesis</keyword>
<dbReference type="NCBIfam" id="TIGR01469">
    <property type="entry name" value="cobA_cysG_Cterm"/>
    <property type="match status" value="1"/>
</dbReference>
<reference evidence="10 11" key="1">
    <citation type="submission" date="2022-03" db="EMBL/GenBank/DDBJ databases">
        <authorList>
            <person name="He Y."/>
        </authorList>
    </citation>
    <scope>NUCLEOTIDE SEQUENCE [LARGE SCALE GENOMIC DNA]</scope>
    <source>
        <strain evidence="10 11">TK19116</strain>
        <plasmid evidence="10">unnamed1</plasmid>
    </source>
</reference>
<evidence type="ECO:0000256" key="1">
    <source>
        <dbReference type="ARBA" id="ARBA00005879"/>
    </source>
</evidence>
<dbReference type="GO" id="GO:0004851">
    <property type="term" value="F:uroporphyrin-III C-methyltransferase activity"/>
    <property type="evidence" value="ECO:0007669"/>
    <property type="project" value="UniProtKB-EC"/>
</dbReference>
<evidence type="ECO:0000256" key="4">
    <source>
        <dbReference type="ARBA" id="ARBA00022679"/>
    </source>
</evidence>
<dbReference type="InterPro" id="IPR000878">
    <property type="entry name" value="4pyrrol_Mease"/>
</dbReference>
<dbReference type="PANTHER" id="PTHR45790">
    <property type="entry name" value="SIROHEME SYNTHASE-RELATED"/>
    <property type="match status" value="1"/>
</dbReference>
<comment type="caution">
    <text evidence="10">The sequence shown here is derived from an EMBL/GenBank/DDBJ whole genome shotgun (WGS) entry which is preliminary data.</text>
</comment>
<evidence type="ECO:0000256" key="5">
    <source>
        <dbReference type="ARBA" id="ARBA00022691"/>
    </source>
</evidence>
<dbReference type="InterPro" id="IPR003043">
    <property type="entry name" value="Uropor_MeTrfase_CS"/>
</dbReference>
<dbReference type="Pfam" id="PF00590">
    <property type="entry name" value="TP_methylase"/>
    <property type="match status" value="1"/>
</dbReference>
<dbReference type="PANTHER" id="PTHR45790:SF3">
    <property type="entry name" value="S-ADENOSYL-L-METHIONINE-DEPENDENT UROPORPHYRINOGEN III METHYLTRANSFERASE, CHLOROPLASTIC"/>
    <property type="match status" value="1"/>
</dbReference>
<keyword evidence="4 8" id="KW-0808">Transferase</keyword>
<keyword evidence="3 8" id="KW-0489">Methyltransferase</keyword>
<keyword evidence="5" id="KW-0949">S-adenosyl-L-methionine</keyword>
<evidence type="ECO:0000313" key="10">
    <source>
        <dbReference type="EMBL" id="MCQ0969038.1"/>
    </source>
</evidence>
<name>A0ABT1ML73_9RHOB</name>
<evidence type="ECO:0000256" key="7">
    <source>
        <dbReference type="ARBA" id="ARBA00025705"/>
    </source>
</evidence>
<evidence type="ECO:0000256" key="3">
    <source>
        <dbReference type="ARBA" id="ARBA00022603"/>
    </source>
</evidence>
<evidence type="ECO:0000256" key="6">
    <source>
        <dbReference type="ARBA" id="ARBA00023244"/>
    </source>
</evidence>
<geneLocation type="plasmid" evidence="10">
    <name>unnamed1</name>
</geneLocation>
<dbReference type="Gene3D" id="3.40.1010.10">
    <property type="entry name" value="Cobalt-precorrin-4 Transmethylase, Domain 1"/>
    <property type="match status" value="1"/>
</dbReference>
<dbReference type="InterPro" id="IPR035996">
    <property type="entry name" value="4pyrrol_Methylase_sf"/>
</dbReference>
<evidence type="ECO:0000256" key="2">
    <source>
        <dbReference type="ARBA" id="ARBA00012162"/>
    </source>
</evidence>
<protein>
    <recommendedName>
        <fullName evidence="2">uroporphyrinogen-III C-methyltransferase</fullName>
        <ecNumber evidence="2">2.1.1.107</ecNumber>
    </recommendedName>
</protein>
<evidence type="ECO:0000259" key="9">
    <source>
        <dbReference type="Pfam" id="PF00590"/>
    </source>
</evidence>
<dbReference type="InterPro" id="IPR006366">
    <property type="entry name" value="CobA/CysG_C"/>
</dbReference>
<dbReference type="Gene3D" id="3.30.950.10">
    <property type="entry name" value="Methyltransferase, Cobalt-precorrin-4 Transmethylase, Domain 2"/>
    <property type="match status" value="1"/>
</dbReference>
<dbReference type="PROSITE" id="PS00840">
    <property type="entry name" value="SUMT_2"/>
    <property type="match status" value="1"/>
</dbReference>
<dbReference type="RefSeq" id="WP_255328000.1">
    <property type="nucleotide sequence ID" value="NZ_JAKZEU010000001.1"/>
</dbReference>
<proteinExistence type="inferred from homology"/>
<dbReference type="CDD" id="cd11642">
    <property type="entry name" value="SUMT"/>
    <property type="match status" value="1"/>
</dbReference>
<accession>A0ABT1ML73</accession>
<dbReference type="NCBIfam" id="NF004790">
    <property type="entry name" value="PRK06136.1"/>
    <property type="match status" value="1"/>
</dbReference>
<keyword evidence="11" id="KW-1185">Reference proteome</keyword>